<keyword evidence="2" id="KW-1185">Reference proteome</keyword>
<accession>A0A6G1BX81</accession>
<organism evidence="1 2">
    <name type="scientific">Oryza meyeriana var. granulata</name>
    <dbReference type="NCBI Taxonomy" id="110450"/>
    <lineage>
        <taxon>Eukaryota</taxon>
        <taxon>Viridiplantae</taxon>
        <taxon>Streptophyta</taxon>
        <taxon>Embryophyta</taxon>
        <taxon>Tracheophyta</taxon>
        <taxon>Spermatophyta</taxon>
        <taxon>Magnoliopsida</taxon>
        <taxon>Liliopsida</taxon>
        <taxon>Poales</taxon>
        <taxon>Poaceae</taxon>
        <taxon>BOP clade</taxon>
        <taxon>Oryzoideae</taxon>
        <taxon>Oryzeae</taxon>
        <taxon>Oryzinae</taxon>
        <taxon>Oryza</taxon>
        <taxon>Oryza meyeriana</taxon>
    </lineage>
</organism>
<evidence type="ECO:0000313" key="1">
    <source>
        <dbReference type="EMBL" id="KAF0892619.1"/>
    </source>
</evidence>
<dbReference type="EMBL" id="SPHZ02000011">
    <property type="protein sequence ID" value="KAF0892619.1"/>
    <property type="molecule type" value="Genomic_DNA"/>
</dbReference>
<reference evidence="1 2" key="1">
    <citation type="submission" date="2019-11" db="EMBL/GenBank/DDBJ databases">
        <title>Whole genome sequence of Oryza granulata.</title>
        <authorList>
            <person name="Li W."/>
        </authorList>
    </citation>
    <scope>NUCLEOTIDE SEQUENCE [LARGE SCALE GENOMIC DNA]</scope>
    <source>
        <strain evidence="2">cv. Menghai</strain>
        <tissue evidence="1">Leaf</tissue>
    </source>
</reference>
<name>A0A6G1BX81_9ORYZ</name>
<comment type="caution">
    <text evidence="1">The sequence shown here is derived from an EMBL/GenBank/DDBJ whole genome shotgun (WGS) entry which is preliminary data.</text>
</comment>
<evidence type="ECO:0000313" key="2">
    <source>
        <dbReference type="Proteomes" id="UP000479710"/>
    </source>
</evidence>
<protein>
    <submittedName>
        <fullName evidence="1">Uncharacterized protein</fullName>
    </submittedName>
</protein>
<proteinExistence type="predicted"/>
<dbReference type="Proteomes" id="UP000479710">
    <property type="component" value="Unassembled WGS sequence"/>
</dbReference>
<gene>
    <name evidence="1" type="ORF">E2562_017338</name>
</gene>
<dbReference type="AlphaFoldDB" id="A0A6G1BX81"/>
<sequence>MPVTSLHVRLAALTGCADVTICYVLLGEGLGHLRDMADDGDLWGLVSLLFYYHEDTMAVASGGAYMTSVTKEMPRSASSAALAMPGGARDGEYGTAVRVKVNYGGEIVQLKPGLDGQASVSYYVGGVPRQGRTA</sequence>